<dbReference type="PROSITE" id="PS00409">
    <property type="entry name" value="PROKAR_NTER_METHYL"/>
    <property type="match status" value="1"/>
</dbReference>
<dbReference type="InterPro" id="IPR045584">
    <property type="entry name" value="Pilin-like"/>
</dbReference>
<dbReference type="EMBL" id="JYIT01000068">
    <property type="protein sequence ID" value="KJL25812.1"/>
    <property type="molecule type" value="Genomic_DNA"/>
</dbReference>
<dbReference type="PATRIC" id="fig|582680.7.peg.1338"/>
<gene>
    <name evidence="2" type="ORF">RL72_01299</name>
</gene>
<dbReference type="SUPFAM" id="SSF54523">
    <property type="entry name" value="Pili subunits"/>
    <property type="match status" value="1"/>
</dbReference>
<dbReference type="AlphaFoldDB" id="A0A0F0KY38"/>
<dbReference type="RefSeq" id="WP_045250010.1">
    <property type="nucleotide sequence ID" value="NZ_CP099706.1"/>
</dbReference>
<evidence type="ECO:0000313" key="2">
    <source>
        <dbReference type="EMBL" id="KJL25812.1"/>
    </source>
</evidence>
<dbReference type="NCBIfam" id="TIGR02532">
    <property type="entry name" value="IV_pilin_GFxxxE"/>
    <property type="match status" value="1"/>
</dbReference>
<reference evidence="2 3" key="1">
    <citation type="submission" date="2015-02" db="EMBL/GenBank/DDBJ databases">
        <title>Draft genome sequences of ten Microbacterium spp. with emphasis on heavy metal contaminated environments.</title>
        <authorList>
            <person name="Corretto E."/>
        </authorList>
    </citation>
    <scope>NUCLEOTIDE SEQUENCE [LARGE SCALE GENOMIC DNA]</scope>
    <source>
        <strain evidence="2 3">DSM 23848</strain>
    </source>
</reference>
<keyword evidence="1" id="KW-0472">Membrane</keyword>
<evidence type="ECO:0000313" key="3">
    <source>
        <dbReference type="Proteomes" id="UP000033448"/>
    </source>
</evidence>
<dbReference type="OrthoDB" id="5072799at2"/>
<feature type="transmembrane region" description="Helical" evidence="1">
    <location>
        <begin position="12"/>
        <end position="34"/>
    </location>
</feature>
<dbReference type="Pfam" id="PF07963">
    <property type="entry name" value="N_methyl"/>
    <property type="match status" value="1"/>
</dbReference>
<dbReference type="Gene3D" id="3.30.700.10">
    <property type="entry name" value="Glycoprotein, Type 4 Pilin"/>
    <property type="match status" value="1"/>
</dbReference>
<evidence type="ECO:0000256" key="1">
    <source>
        <dbReference type="SAM" id="Phobius"/>
    </source>
</evidence>
<proteinExistence type="predicted"/>
<protein>
    <recommendedName>
        <fullName evidence="4">Prepilin-type N-terminal cleavage/methylation domain-containing protein</fullName>
    </recommendedName>
</protein>
<dbReference type="Proteomes" id="UP000033448">
    <property type="component" value="Unassembled WGS sequence"/>
</dbReference>
<name>A0A0F0KY38_9MICO</name>
<dbReference type="InterPro" id="IPR012902">
    <property type="entry name" value="N_methyl_site"/>
</dbReference>
<keyword evidence="1" id="KW-1133">Transmembrane helix</keyword>
<comment type="caution">
    <text evidence="2">The sequence shown here is derived from an EMBL/GenBank/DDBJ whole genome shotgun (WGS) entry which is preliminary data.</text>
</comment>
<accession>A0A0F0KY38</accession>
<keyword evidence="3" id="KW-1185">Reference proteome</keyword>
<sequence>MTPRSQDDRGVSLIELVVVVAILGVVSLVLGTLFSNMWRSQVAVSAQSQATTRGQLVASEVERAMRNAVAFDVSADGSTIRVNTALGGGLQCQAFQLAADGLHMTVSSSPAPSSGWPVWQADVAAGSGAFISQSGNSVAYSFDALSRSGAQVVAAPVHFQGTAYMRNSAAGSLSPCW</sequence>
<organism evidence="2 3">
    <name type="scientific">Microbacterium azadirachtae</name>
    <dbReference type="NCBI Taxonomy" id="582680"/>
    <lineage>
        <taxon>Bacteria</taxon>
        <taxon>Bacillati</taxon>
        <taxon>Actinomycetota</taxon>
        <taxon>Actinomycetes</taxon>
        <taxon>Micrococcales</taxon>
        <taxon>Microbacteriaceae</taxon>
        <taxon>Microbacterium</taxon>
    </lineage>
</organism>
<keyword evidence="1" id="KW-0812">Transmembrane</keyword>
<evidence type="ECO:0008006" key="4">
    <source>
        <dbReference type="Google" id="ProtNLM"/>
    </source>
</evidence>